<evidence type="ECO:0000256" key="1">
    <source>
        <dbReference type="SAM" id="Phobius"/>
    </source>
</evidence>
<protein>
    <submittedName>
        <fullName evidence="2">Uncharacterized protein</fullName>
    </submittedName>
</protein>
<evidence type="ECO:0000313" key="2">
    <source>
        <dbReference type="EMBL" id="MFC7244335.1"/>
    </source>
</evidence>
<organism evidence="2 3">
    <name type="scientific">Catellatospora aurea</name>
    <dbReference type="NCBI Taxonomy" id="1337874"/>
    <lineage>
        <taxon>Bacteria</taxon>
        <taxon>Bacillati</taxon>
        <taxon>Actinomycetota</taxon>
        <taxon>Actinomycetes</taxon>
        <taxon>Micromonosporales</taxon>
        <taxon>Micromonosporaceae</taxon>
        <taxon>Catellatospora</taxon>
    </lineage>
</organism>
<proteinExistence type="predicted"/>
<comment type="caution">
    <text evidence="2">The sequence shown here is derived from an EMBL/GenBank/DDBJ whole genome shotgun (WGS) entry which is preliminary data.</text>
</comment>
<dbReference type="Proteomes" id="UP001596392">
    <property type="component" value="Unassembled WGS sequence"/>
</dbReference>
<feature type="transmembrane region" description="Helical" evidence="1">
    <location>
        <begin position="69"/>
        <end position="90"/>
    </location>
</feature>
<keyword evidence="1" id="KW-0472">Membrane</keyword>
<keyword evidence="1" id="KW-1133">Transmembrane helix</keyword>
<evidence type="ECO:0000313" key="3">
    <source>
        <dbReference type="Proteomes" id="UP001596392"/>
    </source>
</evidence>
<keyword evidence="3" id="KW-1185">Reference proteome</keyword>
<reference evidence="3" key="1">
    <citation type="journal article" date="2019" name="Int. J. Syst. Evol. Microbiol.">
        <title>The Global Catalogue of Microorganisms (GCM) 10K type strain sequencing project: providing services to taxonomists for standard genome sequencing and annotation.</title>
        <authorList>
            <consortium name="The Broad Institute Genomics Platform"/>
            <consortium name="The Broad Institute Genome Sequencing Center for Infectious Disease"/>
            <person name="Wu L."/>
            <person name="Ma J."/>
        </authorList>
    </citation>
    <scope>NUCLEOTIDE SEQUENCE [LARGE SCALE GENOMIC DNA]</scope>
    <source>
        <strain evidence="3">CGMCC 1.9106</strain>
    </source>
</reference>
<feature type="transmembrane region" description="Helical" evidence="1">
    <location>
        <begin position="143"/>
        <end position="167"/>
    </location>
</feature>
<dbReference type="EMBL" id="JBHTAC010000016">
    <property type="protein sequence ID" value="MFC7244335.1"/>
    <property type="molecule type" value="Genomic_DNA"/>
</dbReference>
<name>A0ABW2GWD3_9ACTN</name>
<dbReference type="RefSeq" id="WP_376807386.1">
    <property type="nucleotide sequence ID" value="NZ_JBHTAC010000016.1"/>
</dbReference>
<gene>
    <name evidence="2" type="ORF">ACFQO7_17815</name>
</gene>
<accession>A0ABW2GWD3</accession>
<feature type="transmembrane region" description="Helical" evidence="1">
    <location>
        <begin position="102"/>
        <end position="123"/>
    </location>
</feature>
<keyword evidence="1" id="KW-0812">Transmembrane</keyword>
<sequence length="202" mass="21107">MVSNEVRPRTVTVASAALAAFVAVAVADVVVSVVSLGRFADAADAFLASARAAQVADPADVVDVVGESLWFDLGVAALAVVAFGVLAVAIRRPWQAGRVLTWVAAVPFVVVLVCGIAVGLEYAPPSDVSMPVYTLADLGLLPGWHSTARSVLTTLEVVLLAVACFQLTREDSTDFYRSQILGASLGQVAAEQQRRRESEPTG</sequence>